<dbReference type="GO" id="GO:0006281">
    <property type="term" value="P:DNA repair"/>
    <property type="evidence" value="ECO:0007669"/>
    <property type="project" value="TreeGrafter"/>
</dbReference>
<dbReference type="PANTHER" id="PTHR43434">
    <property type="entry name" value="PHOSPHOGLYCOLATE PHOSPHATASE"/>
    <property type="match status" value="1"/>
</dbReference>
<evidence type="ECO:0000313" key="6">
    <source>
        <dbReference type="Proteomes" id="UP000255024"/>
    </source>
</evidence>
<accession>A0A378RIV3</accession>
<dbReference type="InterPro" id="IPR006549">
    <property type="entry name" value="HAD-SF_hydro_IIIA"/>
</dbReference>
<dbReference type="NCBIfam" id="TIGR01662">
    <property type="entry name" value="HAD-SF-IIIA"/>
    <property type="match status" value="1"/>
</dbReference>
<evidence type="ECO:0000256" key="3">
    <source>
        <dbReference type="ARBA" id="ARBA00006171"/>
    </source>
</evidence>
<dbReference type="Proteomes" id="UP000255024">
    <property type="component" value="Unassembled WGS sequence"/>
</dbReference>
<dbReference type="Gene3D" id="3.40.50.1000">
    <property type="entry name" value="HAD superfamily/HAD-like"/>
    <property type="match status" value="1"/>
</dbReference>
<comment type="similarity">
    <text evidence="3">Belongs to the HAD-like hydrolase superfamily. CbbY/CbbZ/Gph/YieH family.</text>
</comment>
<organism evidence="5 6">
    <name type="scientific">Myroides odoratus</name>
    <name type="common">Flavobacterium odoratum</name>
    <dbReference type="NCBI Taxonomy" id="256"/>
    <lineage>
        <taxon>Bacteria</taxon>
        <taxon>Pseudomonadati</taxon>
        <taxon>Bacteroidota</taxon>
        <taxon>Flavobacteriia</taxon>
        <taxon>Flavobacteriales</taxon>
        <taxon>Flavobacteriaceae</taxon>
        <taxon>Myroides</taxon>
    </lineage>
</organism>
<dbReference type="InterPro" id="IPR050155">
    <property type="entry name" value="HAD-like_hydrolase_sf"/>
</dbReference>
<dbReference type="InterPro" id="IPR006439">
    <property type="entry name" value="HAD-SF_hydro_IA"/>
</dbReference>
<sequence length="170" mass="19297">MVVDKELVIFDLDQTLVDTSTLEVLRKNRQWREIASHLDQTMVYPGIKHTVDCLKSRGIKIAVFTSSPKSYARGVLEHHDLHYDLLLGYHDVNMKKPSPEGFYKILEHFNIDSKKAISFGDQHTDILASNEAKIQSVACLWGNEDNDKLIDSKPNLILDQSIKISSMIGC</sequence>
<dbReference type="PANTHER" id="PTHR43434:SF1">
    <property type="entry name" value="PHOSPHOGLYCOLATE PHOSPHATASE"/>
    <property type="match status" value="1"/>
</dbReference>
<proteinExistence type="inferred from homology"/>
<dbReference type="EC" id="3.1.3.18" evidence="4"/>
<keyword evidence="5" id="KW-0378">Hydrolase</keyword>
<dbReference type="AlphaFoldDB" id="A0A378RIV3"/>
<evidence type="ECO:0000256" key="4">
    <source>
        <dbReference type="ARBA" id="ARBA00013078"/>
    </source>
</evidence>
<dbReference type="SUPFAM" id="SSF56784">
    <property type="entry name" value="HAD-like"/>
    <property type="match status" value="1"/>
</dbReference>
<dbReference type="RefSeq" id="WP_115089999.1">
    <property type="nucleotide sequence ID" value="NZ_CP068107.1"/>
</dbReference>
<dbReference type="GO" id="GO:0008967">
    <property type="term" value="F:phosphoglycolate phosphatase activity"/>
    <property type="evidence" value="ECO:0007669"/>
    <property type="project" value="UniProtKB-EC"/>
</dbReference>
<evidence type="ECO:0000256" key="2">
    <source>
        <dbReference type="ARBA" id="ARBA00004818"/>
    </source>
</evidence>
<evidence type="ECO:0000313" key="5">
    <source>
        <dbReference type="EMBL" id="STZ26963.1"/>
    </source>
</evidence>
<dbReference type="InterPro" id="IPR036412">
    <property type="entry name" value="HAD-like_sf"/>
</dbReference>
<reference evidence="5 6" key="1">
    <citation type="submission" date="2018-06" db="EMBL/GenBank/DDBJ databases">
        <authorList>
            <consortium name="Pathogen Informatics"/>
            <person name="Doyle S."/>
        </authorList>
    </citation>
    <scope>NUCLEOTIDE SEQUENCE [LARGE SCALE GENOMIC DNA]</scope>
    <source>
        <strain evidence="5 6">NCTC11179</strain>
    </source>
</reference>
<dbReference type="InterPro" id="IPR041492">
    <property type="entry name" value="HAD_2"/>
</dbReference>
<evidence type="ECO:0000256" key="1">
    <source>
        <dbReference type="ARBA" id="ARBA00000830"/>
    </source>
</evidence>
<keyword evidence="6" id="KW-1185">Reference proteome</keyword>
<protein>
    <recommendedName>
        <fullName evidence="4">phosphoglycolate phosphatase</fullName>
        <ecNumber evidence="4">3.1.3.18</ecNumber>
    </recommendedName>
</protein>
<comment type="pathway">
    <text evidence="2">Organic acid metabolism; glycolate biosynthesis; glycolate from 2-phosphoglycolate: step 1/1.</text>
</comment>
<gene>
    <name evidence="5" type="primary">gph</name>
    <name evidence="5" type="ORF">NCTC11179_00490</name>
</gene>
<comment type="catalytic activity">
    <reaction evidence="1">
        <text>2-phosphoglycolate + H2O = glycolate + phosphate</text>
        <dbReference type="Rhea" id="RHEA:14369"/>
        <dbReference type="ChEBI" id="CHEBI:15377"/>
        <dbReference type="ChEBI" id="CHEBI:29805"/>
        <dbReference type="ChEBI" id="CHEBI:43474"/>
        <dbReference type="ChEBI" id="CHEBI:58033"/>
        <dbReference type="EC" id="3.1.3.18"/>
    </reaction>
</comment>
<dbReference type="NCBIfam" id="TIGR01549">
    <property type="entry name" value="HAD-SF-IA-v1"/>
    <property type="match status" value="1"/>
</dbReference>
<dbReference type="Pfam" id="PF13419">
    <property type="entry name" value="HAD_2"/>
    <property type="match status" value="1"/>
</dbReference>
<name>A0A378RIV3_MYROD</name>
<dbReference type="InterPro" id="IPR023214">
    <property type="entry name" value="HAD_sf"/>
</dbReference>
<dbReference type="GO" id="GO:0005829">
    <property type="term" value="C:cytosol"/>
    <property type="evidence" value="ECO:0007669"/>
    <property type="project" value="TreeGrafter"/>
</dbReference>
<dbReference type="EMBL" id="UGQL01000001">
    <property type="protein sequence ID" value="STZ26963.1"/>
    <property type="molecule type" value="Genomic_DNA"/>
</dbReference>